<name>A0AAN9RNY7_PHACN</name>
<dbReference type="EMBL" id="JAYMYR010000002">
    <property type="protein sequence ID" value="KAK7378422.1"/>
    <property type="molecule type" value="Genomic_DNA"/>
</dbReference>
<evidence type="ECO:0000313" key="2">
    <source>
        <dbReference type="Proteomes" id="UP001374584"/>
    </source>
</evidence>
<dbReference type="Proteomes" id="UP001374584">
    <property type="component" value="Unassembled WGS sequence"/>
</dbReference>
<comment type="caution">
    <text evidence="1">The sequence shown here is derived from an EMBL/GenBank/DDBJ whole genome shotgun (WGS) entry which is preliminary data.</text>
</comment>
<reference evidence="1 2" key="1">
    <citation type="submission" date="2024-01" db="EMBL/GenBank/DDBJ databases">
        <title>The genomes of 5 underutilized Papilionoideae crops provide insights into root nodulation and disease resistanc.</title>
        <authorList>
            <person name="Jiang F."/>
        </authorList>
    </citation>
    <scope>NUCLEOTIDE SEQUENCE [LARGE SCALE GENOMIC DNA]</scope>
    <source>
        <strain evidence="1">JINMINGXINNONG_FW02</strain>
        <tissue evidence="1">Leaves</tissue>
    </source>
</reference>
<gene>
    <name evidence="1" type="ORF">VNO80_03863</name>
</gene>
<keyword evidence="2" id="KW-1185">Reference proteome</keyword>
<sequence length="129" mass="15204">MCLATLRHITLHQNVTDIKKVKLLNICSCMNTKNFKNISLYFRSYYQNYFVYIVFQCAGVFNRSKPHKKYTRKAILCSFLGQIGLPHIVLGFCKERNVLYTSQLPLNFRDRIECYTTNKQATLKGKRHE</sequence>
<organism evidence="1 2">
    <name type="scientific">Phaseolus coccineus</name>
    <name type="common">Scarlet runner bean</name>
    <name type="synonym">Phaseolus multiflorus</name>
    <dbReference type="NCBI Taxonomy" id="3886"/>
    <lineage>
        <taxon>Eukaryota</taxon>
        <taxon>Viridiplantae</taxon>
        <taxon>Streptophyta</taxon>
        <taxon>Embryophyta</taxon>
        <taxon>Tracheophyta</taxon>
        <taxon>Spermatophyta</taxon>
        <taxon>Magnoliopsida</taxon>
        <taxon>eudicotyledons</taxon>
        <taxon>Gunneridae</taxon>
        <taxon>Pentapetalae</taxon>
        <taxon>rosids</taxon>
        <taxon>fabids</taxon>
        <taxon>Fabales</taxon>
        <taxon>Fabaceae</taxon>
        <taxon>Papilionoideae</taxon>
        <taxon>50 kb inversion clade</taxon>
        <taxon>NPAAA clade</taxon>
        <taxon>indigoferoid/millettioid clade</taxon>
        <taxon>Phaseoleae</taxon>
        <taxon>Phaseolus</taxon>
    </lineage>
</organism>
<dbReference type="AlphaFoldDB" id="A0AAN9RNY7"/>
<accession>A0AAN9RNY7</accession>
<proteinExistence type="predicted"/>
<protein>
    <submittedName>
        <fullName evidence="1">Uncharacterized protein</fullName>
    </submittedName>
</protein>
<evidence type="ECO:0000313" key="1">
    <source>
        <dbReference type="EMBL" id="KAK7378422.1"/>
    </source>
</evidence>